<comment type="caution">
    <text evidence="1">The sequence shown here is derived from an EMBL/GenBank/DDBJ whole genome shotgun (WGS) entry which is preliminary data.</text>
</comment>
<reference evidence="1" key="1">
    <citation type="journal article" date="2021" name="Front. Microbiol.">
        <title>Comprehensive Comparative Genomics and Phenotyping of Methylobacterium Species.</title>
        <authorList>
            <person name="Alessa O."/>
            <person name="Ogura Y."/>
            <person name="Fujitani Y."/>
            <person name="Takami H."/>
            <person name="Hayashi T."/>
            <person name="Sahin N."/>
            <person name="Tani A."/>
        </authorList>
    </citation>
    <scope>NUCLEOTIDE SEQUENCE</scope>
    <source>
        <strain evidence="1">DSM 17168</strain>
    </source>
</reference>
<protein>
    <submittedName>
        <fullName evidence="1">Uncharacterized protein</fullName>
    </submittedName>
</protein>
<organism evidence="1 2">
    <name type="scientific">Methylobacterium isbiliense</name>
    <dbReference type="NCBI Taxonomy" id="315478"/>
    <lineage>
        <taxon>Bacteria</taxon>
        <taxon>Pseudomonadati</taxon>
        <taxon>Pseudomonadota</taxon>
        <taxon>Alphaproteobacteria</taxon>
        <taxon>Hyphomicrobiales</taxon>
        <taxon>Methylobacteriaceae</taxon>
        <taxon>Methylobacterium</taxon>
    </lineage>
</organism>
<reference evidence="1" key="2">
    <citation type="submission" date="2021-08" db="EMBL/GenBank/DDBJ databases">
        <authorList>
            <person name="Tani A."/>
            <person name="Ola A."/>
            <person name="Ogura Y."/>
            <person name="Katsura K."/>
            <person name="Hayashi T."/>
        </authorList>
    </citation>
    <scope>NUCLEOTIDE SEQUENCE</scope>
    <source>
        <strain evidence="1">DSM 17168</strain>
    </source>
</reference>
<dbReference type="EMBL" id="BPQQ01000005">
    <property type="protein sequence ID" value="GJD98654.1"/>
    <property type="molecule type" value="Genomic_DNA"/>
</dbReference>
<proteinExistence type="predicted"/>
<sequence length="38" mass="4105">MSLVFFLVFVGPWIAVAAMDLMALRKEGTGARLHAPTS</sequence>
<evidence type="ECO:0000313" key="1">
    <source>
        <dbReference type="EMBL" id="GJD98654.1"/>
    </source>
</evidence>
<gene>
    <name evidence="1" type="ORF">GMJLKIPL_0565</name>
</gene>
<dbReference type="Proteomes" id="UP001055153">
    <property type="component" value="Unassembled WGS sequence"/>
</dbReference>
<evidence type="ECO:0000313" key="2">
    <source>
        <dbReference type="Proteomes" id="UP001055153"/>
    </source>
</evidence>
<accession>A0ABQ4S9W1</accession>
<keyword evidence="2" id="KW-1185">Reference proteome</keyword>
<name>A0ABQ4S9W1_9HYPH</name>